<dbReference type="NCBIfam" id="TIGR00500">
    <property type="entry name" value="met_pdase_I"/>
    <property type="match status" value="1"/>
</dbReference>
<accession>A0A6P6Y7C0</accession>
<feature type="binding site" evidence="5">
    <location>
        <position position="187"/>
    </location>
    <ligand>
        <name>a divalent metal cation</name>
        <dbReference type="ChEBI" id="CHEBI:60240"/>
        <label>2</label>
        <note>catalytic</note>
    </ligand>
</feature>
<dbReference type="OrthoDB" id="3209743at2759"/>
<dbReference type="GO" id="GO:0070006">
    <property type="term" value="F:metalloaminopeptidase activity"/>
    <property type="evidence" value="ECO:0007669"/>
    <property type="project" value="UniProtKB-UniRule"/>
</dbReference>
<comment type="function">
    <text evidence="6">Cotranslationally removes the N-terminal methionine from nascent proteins. The N-terminal methionine is often cleaved when the second residue in the primary sequence is small and uncharged (Met-Ala-, Cys, Gly, Pro, Ser, Thr, or Val).</text>
</comment>
<evidence type="ECO:0000256" key="5">
    <source>
        <dbReference type="HAMAP-Rule" id="MF_03174"/>
    </source>
</evidence>
<feature type="binding site" evidence="5">
    <location>
        <position position="220"/>
    </location>
    <ligand>
        <name>a divalent metal cation</name>
        <dbReference type="ChEBI" id="CHEBI:60240"/>
        <label>2</label>
        <note>catalytic</note>
    </ligand>
</feature>
<dbReference type="InterPro" id="IPR002467">
    <property type="entry name" value="Pept_M24A_MAP1"/>
</dbReference>
<dbReference type="SUPFAM" id="SSF55920">
    <property type="entry name" value="Creatinase/aminopeptidase"/>
    <property type="match status" value="1"/>
</dbReference>
<feature type="binding site" evidence="5">
    <location>
        <position position="124"/>
    </location>
    <ligand>
        <name>a divalent metal cation</name>
        <dbReference type="ChEBI" id="CHEBI:60240"/>
        <label>1</label>
    </ligand>
</feature>
<dbReference type="InterPro" id="IPR036005">
    <property type="entry name" value="Creatinase/aminopeptidase-like"/>
</dbReference>
<evidence type="ECO:0000256" key="6">
    <source>
        <dbReference type="RuleBase" id="RU003653"/>
    </source>
</evidence>
<dbReference type="GO" id="GO:0004239">
    <property type="term" value="F:initiator methionyl aminopeptidase activity"/>
    <property type="evidence" value="ECO:0007669"/>
    <property type="project" value="UniProtKB-UniRule"/>
</dbReference>
<dbReference type="InterPro" id="IPR001714">
    <property type="entry name" value="Pept_M24_MAP"/>
</dbReference>
<evidence type="ECO:0000256" key="3">
    <source>
        <dbReference type="ARBA" id="ARBA00022723"/>
    </source>
</evidence>
<dbReference type="PANTHER" id="PTHR43330">
    <property type="entry name" value="METHIONINE AMINOPEPTIDASE"/>
    <property type="match status" value="1"/>
</dbReference>
<dbReference type="GO" id="GO:0006508">
    <property type="term" value="P:proteolysis"/>
    <property type="evidence" value="ECO:0007669"/>
    <property type="project" value="UniProtKB-KW"/>
</dbReference>
<dbReference type="CDD" id="cd01086">
    <property type="entry name" value="MetAP1"/>
    <property type="match status" value="1"/>
</dbReference>
<feature type="binding site" evidence="5">
    <location>
        <position position="251"/>
    </location>
    <ligand>
        <name>a divalent metal cation</name>
        <dbReference type="ChEBI" id="CHEBI:60240"/>
        <label>1</label>
    </ligand>
</feature>
<dbReference type="Gene3D" id="3.90.230.10">
    <property type="entry name" value="Creatinase/methionine aminopeptidase superfamily"/>
    <property type="match status" value="1"/>
</dbReference>
<dbReference type="PANTHER" id="PTHR43330:SF8">
    <property type="entry name" value="METHIONINE AMINOPEPTIDASE 1D, MITOCHONDRIAL"/>
    <property type="match status" value="1"/>
</dbReference>
<evidence type="ECO:0000256" key="4">
    <source>
        <dbReference type="ARBA" id="ARBA00022801"/>
    </source>
</evidence>
<dbReference type="RefSeq" id="XP_027201323.1">
    <property type="nucleotide sequence ID" value="XM_027345522.1"/>
</dbReference>
<proteinExistence type="inferred from homology"/>
<evidence type="ECO:0000313" key="9">
    <source>
        <dbReference type="RefSeq" id="XP_027201323.1"/>
    </source>
</evidence>
<evidence type="ECO:0000256" key="2">
    <source>
        <dbReference type="ARBA" id="ARBA00022670"/>
    </source>
</evidence>
<dbReference type="Pfam" id="PF00557">
    <property type="entry name" value="Peptidase_M24"/>
    <property type="match status" value="1"/>
</dbReference>
<keyword evidence="8" id="KW-1185">Reference proteome</keyword>
<comment type="similarity">
    <text evidence="5">Belongs to the peptidase M24A family. Methionine aminopeptidase type 1 subfamily.</text>
</comment>
<dbReference type="KEGG" id="dpte:113795326"/>
<dbReference type="PROSITE" id="PS00680">
    <property type="entry name" value="MAP_1"/>
    <property type="match status" value="1"/>
</dbReference>
<evidence type="ECO:0000259" key="7">
    <source>
        <dbReference type="Pfam" id="PF00557"/>
    </source>
</evidence>
<sequence length="274" mass="30221">MSFSNFTGALRAYPCNIPPYVIPEHIRVPEYFKTAGCLAGQALDIAKRMMQPGVRTEDIDLAIYNFIIEQNAFPSPINYYGFPKASCISVNEVVCHGIPDGLVLCDGDVVNVDVTVYFCGMHGDFNQTFVVGDVSIAAAKTLCCAYAALKRALEVCRPGTPFKEIGRTIESTCREFGCSIVREYTGHGCGELFHSKPYVRHYCVESDKSVMEKGQVFTIEPMVNAGTAKVARWPDQWTVVTKDGKVSAAFERTLAITDNGYKILSSYDEQDDSP</sequence>
<organism evidence="8 9">
    <name type="scientific">Dermatophagoides pteronyssinus</name>
    <name type="common">European house dust mite</name>
    <dbReference type="NCBI Taxonomy" id="6956"/>
    <lineage>
        <taxon>Eukaryota</taxon>
        <taxon>Metazoa</taxon>
        <taxon>Ecdysozoa</taxon>
        <taxon>Arthropoda</taxon>
        <taxon>Chelicerata</taxon>
        <taxon>Arachnida</taxon>
        <taxon>Acari</taxon>
        <taxon>Acariformes</taxon>
        <taxon>Sarcoptiformes</taxon>
        <taxon>Astigmata</taxon>
        <taxon>Psoroptidia</taxon>
        <taxon>Analgoidea</taxon>
        <taxon>Pyroglyphidae</taxon>
        <taxon>Dermatophagoidinae</taxon>
        <taxon>Dermatophagoides</taxon>
    </lineage>
</organism>
<keyword evidence="1 5" id="KW-0031">Aminopeptidase</keyword>
<dbReference type="InParanoid" id="A0A6P6Y7C0"/>
<dbReference type="GO" id="GO:0046872">
    <property type="term" value="F:metal ion binding"/>
    <property type="evidence" value="ECO:0007669"/>
    <property type="project" value="UniProtKB-UniRule"/>
</dbReference>
<reference evidence="9" key="1">
    <citation type="submission" date="2025-08" db="UniProtKB">
        <authorList>
            <consortium name="RefSeq"/>
        </authorList>
    </citation>
    <scope>IDENTIFICATION</scope>
    <source>
        <strain evidence="9">Airmid</strain>
    </source>
</reference>
<gene>
    <name evidence="9" type="primary">LOC113795326</name>
</gene>
<feature type="binding site" evidence="5">
    <location>
        <position position="124"/>
    </location>
    <ligand>
        <name>a divalent metal cation</name>
        <dbReference type="ChEBI" id="CHEBI:60240"/>
        <label>2</label>
        <note>catalytic</note>
    </ligand>
</feature>
<keyword evidence="3 5" id="KW-0479">Metal-binding</keyword>
<dbReference type="OMA" id="TXSHIAH"/>
<feature type="binding site" evidence="5">
    <location>
        <position position="113"/>
    </location>
    <ligand>
        <name>a divalent metal cation</name>
        <dbReference type="ChEBI" id="CHEBI:60240"/>
        <label>1</label>
    </ligand>
</feature>
<dbReference type="AlphaFoldDB" id="A0A6P6Y7C0"/>
<dbReference type="EC" id="3.4.11.18" evidence="6"/>
<keyword evidence="4 5" id="KW-0378">Hydrolase</keyword>
<name>A0A6P6Y7C0_DERPT</name>
<feature type="domain" description="Peptidase M24" evidence="7">
    <location>
        <begin position="31"/>
        <end position="257"/>
    </location>
</feature>
<feature type="binding site" evidence="5">
    <location>
        <position position="96"/>
    </location>
    <ligand>
        <name>substrate</name>
    </ligand>
</feature>
<feature type="binding site" evidence="5">
    <location>
        <position position="194"/>
    </location>
    <ligand>
        <name>substrate</name>
    </ligand>
</feature>
<dbReference type="HAMAP" id="MF_01974">
    <property type="entry name" value="MetAP_1"/>
    <property type="match status" value="1"/>
</dbReference>
<comment type="cofactor">
    <cofactor evidence="5">
        <name>Co(2+)</name>
        <dbReference type="ChEBI" id="CHEBI:48828"/>
    </cofactor>
    <cofactor evidence="5">
        <name>Zn(2+)</name>
        <dbReference type="ChEBI" id="CHEBI:29105"/>
    </cofactor>
    <cofactor evidence="5">
        <name>Mn(2+)</name>
        <dbReference type="ChEBI" id="CHEBI:29035"/>
    </cofactor>
    <cofactor evidence="5">
        <name>Fe(2+)</name>
        <dbReference type="ChEBI" id="CHEBI:29033"/>
    </cofactor>
    <text evidence="5">Binds 2 divalent metal cations per subunit. Has a high-affinity and a low affinity metal-binding site. The true nature of the physiological cofactor is under debate. The enzyme is active with cobalt, zinc, manganese or divalent iron ions. Most likely, methionine aminopeptidases function as mononuclear Fe(2+)-metalloproteases under physiological conditions, and the catalytically relevant metal-binding site has been assigned to the histidine-containing high-affinity site.</text>
</comment>
<keyword evidence="2 5" id="KW-0645">Protease</keyword>
<protein>
    <recommendedName>
        <fullName evidence="6">Methionine aminopeptidase</fullName>
        <ecNumber evidence="6">3.4.11.18</ecNumber>
    </recommendedName>
</protein>
<comment type="catalytic activity">
    <reaction evidence="5 6">
        <text>Release of N-terminal amino acids, preferentially methionine, from peptides and arylamides.</text>
        <dbReference type="EC" id="3.4.11.18"/>
    </reaction>
</comment>
<evidence type="ECO:0000313" key="8">
    <source>
        <dbReference type="Proteomes" id="UP000515146"/>
    </source>
</evidence>
<dbReference type="PRINTS" id="PR00599">
    <property type="entry name" value="MAPEPTIDASE"/>
</dbReference>
<feature type="binding site" evidence="5">
    <location>
        <position position="251"/>
    </location>
    <ligand>
        <name>a divalent metal cation</name>
        <dbReference type="ChEBI" id="CHEBI:60240"/>
        <label>2</label>
        <note>catalytic</note>
    </ligand>
</feature>
<evidence type="ECO:0000256" key="1">
    <source>
        <dbReference type="ARBA" id="ARBA00022438"/>
    </source>
</evidence>
<dbReference type="InterPro" id="IPR000994">
    <property type="entry name" value="Pept_M24"/>
</dbReference>
<dbReference type="Proteomes" id="UP000515146">
    <property type="component" value="Unplaced"/>
</dbReference>